<evidence type="ECO:0000313" key="1">
    <source>
        <dbReference type="EMBL" id="MCP9764955.1"/>
    </source>
</evidence>
<dbReference type="RefSeq" id="WP_255038643.1">
    <property type="nucleotide sequence ID" value="NZ_RJUF01000178.1"/>
</dbReference>
<dbReference type="AlphaFoldDB" id="A0AAE3H879"/>
<sequence>MSRLESFKASSISSENMASAMKKIGKVFGKTVRYVDDINKFIAGNFVGNKLPRKAKKAYIAKYGRAEYRKMYFR</sequence>
<name>A0AAE3H879_9BACT</name>
<comment type="caution">
    <text evidence="1">The sequence shown here is derived from an EMBL/GenBank/DDBJ whole genome shotgun (WGS) entry which is preliminary data.</text>
</comment>
<gene>
    <name evidence="1" type="ORF">EGI31_18625</name>
</gene>
<dbReference type="EMBL" id="RJUF01000178">
    <property type="protein sequence ID" value="MCP9764955.1"/>
    <property type="molecule type" value="Genomic_DNA"/>
</dbReference>
<organism evidence="1 2">
    <name type="scientific">Lacihabitans soyangensis</name>
    <dbReference type="NCBI Taxonomy" id="869394"/>
    <lineage>
        <taxon>Bacteria</taxon>
        <taxon>Pseudomonadati</taxon>
        <taxon>Bacteroidota</taxon>
        <taxon>Cytophagia</taxon>
        <taxon>Cytophagales</taxon>
        <taxon>Leadbetterellaceae</taxon>
        <taxon>Lacihabitans</taxon>
    </lineage>
</organism>
<keyword evidence="2" id="KW-1185">Reference proteome</keyword>
<protein>
    <submittedName>
        <fullName evidence="1">Uncharacterized protein</fullName>
    </submittedName>
</protein>
<proteinExistence type="predicted"/>
<evidence type="ECO:0000313" key="2">
    <source>
        <dbReference type="Proteomes" id="UP001204144"/>
    </source>
</evidence>
<dbReference type="Proteomes" id="UP001204144">
    <property type="component" value="Unassembled WGS sequence"/>
</dbReference>
<accession>A0AAE3H879</accession>
<reference evidence="1 2" key="1">
    <citation type="submission" date="2018-11" db="EMBL/GenBank/DDBJ databases">
        <title>Novel bacteria species description.</title>
        <authorList>
            <person name="Han J.-H."/>
        </authorList>
    </citation>
    <scope>NUCLEOTIDE SEQUENCE [LARGE SCALE GENOMIC DNA]</scope>
    <source>
        <strain evidence="1 2">KCTC23259</strain>
    </source>
</reference>